<name>A0ABR0T7K0_AURPU</name>
<accession>A0ABR0T7K0</accession>
<comment type="caution">
    <text evidence="1">The sequence shown here is derived from an EMBL/GenBank/DDBJ whole genome shotgun (WGS) entry which is preliminary data.</text>
</comment>
<proteinExistence type="predicted"/>
<evidence type="ECO:0000313" key="2">
    <source>
        <dbReference type="Proteomes" id="UP001341245"/>
    </source>
</evidence>
<organism evidence="1 2">
    <name type="scientific">Aureobasidium pullulans</name>
    <name type="common">Black yeast</name>
    <name type="synonym">Pullularia pullulans</name>
    <dbReference type="NCBI Taxonomy" id="5580"/>
    <lineage>
        <taxon>Eukaryota</taxon>
        <taxon>Fungi</taxon>
        <taxon>Dikarya</taxon>
        <taxon>Ascomycota</taxon>
        <taxon>Pezizomycotina</taxon>
        <taxon>Dothideomycetes</taxon>
        <taxon>Dothideomycetidae</taxon>
        <taxon>Dothideales</taxon>
        <taxon>Saccotheciaceae</taxon>
        <taxon>Aureobasidium</taxon>
    </lineage>
</organism>
<sequence>MPFMWTKGWGNKHAGGGVVVDKHGPHRAPFRFSLGKFNCFR</sequence>
<reference evidence="1 2" key="1">
    <citation type="submission" date="2023-11" db="EMBL/GenBank/DDBJ databases">
        <title>Draft genome sequence and annotation of the polyextremotolerant black yeast-like fungus Aureobasidium pullulans NRRL 62042.</title>
        <authorList>
            <person name="Dielentheis-Frenken M.R.E."/>
            <person name="Wibberg D."/>
            <person name="Blank L.M."/>
            <person name="Tiso T."/>
        </authorList>
    </citation>
    <scope>NUCLEOTIDE SEQUENCE [LARGE SCALE GENOMIC DNA]</scope>
    <source>
        <strain evidence="1 2">NRRL 62042</strain>
    </source>
</reference>
<dbReference type="Proteomes" id="UP001341245">
    <property type="component" value="Unassembled WGS sequence"/>
</dbReference>
<gene>
    <name evidence="1" type="ORF">QM012_003664</name>
</gene>
<evidence type="ECO:0000313" key="1">
    <source>
        <dbReference type="EMBL" id="KAK6000418.1"/>
    </source>
</evidence>
<protein>
    <submittedName>
        <fullName evidence="1">Uncharacterized protein</fullName>
    </submittedName>
</protein>
<dbReference type="EMBL" id="JASGXD010000017">
    <property type="protein sequence ID" value="KAK6000418.1"/>
    <property type="molecule type" value="Genomic_DNA"/>
</dbReference>
<keyword evidence="2" id="KW-1185">Reference proteome</keyword>